<sequence length="66" mass="7158">MWDLPRNFGGGTLSVGMAAQRHEKIQLTTLIFSGCLTVHNNLSQQSLMLPQTYPLPLCKGEGWGGG</sequence>
<organism evidence="1 2">
    <name type="scientific">Alysiella crassa</name>
    <dbReference type="NCBI Taxonomy" id="153491"/>
    <lineage>
        <taxon>Bacteria</taxon>
        <taxon>Pseudomonadati</taxon>
        <taxon>Pseudomonadota</taxon>
        <taxon>Betaproteobacteria</taxon>
        <taxon>Neisseriales</taxon>
        <taxon>Neisseriaceae</taxon>
        <taxon>Alysiella</taxon>
    </lineage>
</organism>
<dbReference type="RefSeq" id="WP_034291733.1">
    <property type="nucleotide sequence ID" value="NZ_CP091519.2"/>
</dbReference>
<dbReference type="EMBL" id="UFSO01000003">
    <property type="protein sequence ID" value="SSY80451.1"/>
    <property type="molecule type" value="Genomic_DNA"/>
</dbReference>
<dbReference type="AlphaFoldDB" id="A0A376BUC4"/>
<protein>
    <submittedName>
        <fullName evidence="1">Uncharacterized protein</fullName>
    </submittedName>
</protein>
<dbReference type="PROSITE" id="PS51257">
    <property type="entry name" value="PROKAR_LIPOPROTEIN"/>
    <property type="match status" value="1"/>
</dbReference>
<evidence type="ECO:0000313" key="1">
    <source>
        <dbReference type="EMBL" id="SSY80451.1"/>
    </source>
</evidence>
<evidence type="ECO:0000313" key="2">
    <source>
        <dbReference type="Proteomes" id="UP000254209"/>
    </source>
</evidence>
<dbReference type="Proteomes" id="UP000254209">
    <property type="component" value="Unassembled WGS sequence"/>
</dbReference>
<name>A0A376BUC4_9NEIS</name>
<gene>
    <name evidence="1" type="ORF">NCTC10283_02010</name>
</gene>
<reference evidence="1 2" key="1">
    <citation type="submission" date="2018-06" db="EMBL/GenBank/DDBJ databases">
        <authorList>
            <consortium name="Pathogen Informatics"/>
            <person name="Doyle S."/>
        </authorList>
    </citation>
    <scope>NUCLEOTIDE SEQUENCE [LARGE SCALE GENOMIC DNA]</scope>
    <source>
        <strain evidence="1 2">NCTC10283</strain>
    </source>
</reference>
<proteinExistence type="predicted"/>
<keyword evidence="2" id="KW-1185">Reference proteome</keyword>
<accession>A0A376BUC4</accession>